<protein>
    <submittedName>
        <fullName evidence="1">Phosphotransferase</fullName>
    </submittedName>
</protein>
<reference evidence="1 2" key="1">
    <citation type="journal article" date="2014" name="Int. J. Syst. Evol. Microbiol.">
        <title>Description of Galbitalea soli gen. nov., sp. nov., and Frondihabitans sucicola sp. nov.</title>
        <authorList>
            <person name="Kim S.J."/>
            <person name="Lim J.M."/>
            <person name="Ahn J.H."/>
            <person name="Weon H.Y."/>
            <person name="Hamada M."/>
            <person name="Suzuki K."/>
            <person name="Ahn T.Y."/>
            <person name="Kwon S.W."/>
        </authorList>
    </citation>
    <scope>NUCLEOTIDE SEQUENCE [LARGE SCALE GENOMIC DNA]</scope>
    <source>
        <strain evidence="1 2">NBRC 108727</strain>
    </source>
</reference>
<dbReference type="InterPro" id="IPR006748">
    <property type="entry name" value="NH2Glyco/OHUrea_AB-resist_kin"/>
</dbReference>
<keyword evidence="1" id="KW-0808">Transferase</keyword>
<sequence length="306" mass="32553">MQWVPFESSVAEAAGTVDHWASAAPEIVVTMVHRWRLTAGAAYIGGASAAALAVTREDGSPAVLKVGYPHREARFEAVGLEAMAPIAPRVLDQDPWTWSLLLERVVPGTPLSRSSDIDGGLERAGALHARVVACAPPPGIPTLAGAMDEYVRAARGRWAGQVAALRALGVENSVEAAIDELTLLEREPAPAALLHGDFNPGNLLEHAESGGLLAIDPKPLLGDPAYDLWPLIAQLGHPFESHDPVATIRAHLERACRAAGCAPERVARWSRARTGLNVSWYLAQGDPAQARQAAFELSVWNRLLGA</sequence>
<dbReference type="RefSeq" id="WP_163471804.1">
    <property type="nucleotide sequence ID" value="NZ_JAAGWZ010000001.1"/>
</dbReference>
<name>A0A7C9PLJ3_9MICO</name>
<evidence type="ECO:0000313" key="2">
    <source>
        <dbReference type="Proteomes" id="UP000479756"/>
    </source>
</evidence>
<dbReference type="AlphaFoldDB" id="A0A7C9PLJ3"/>
<keyword evidence="2" id="KW-1185">Reference proteome</keyword>
<organism evidence="1 2">
    <name type="scientific">Galbitalea soli</name>
    <dbReference type="NCBI Taxonomy" id="1268042"/>
    <lineage>
        <taxon>Bacteria</taxon>
        <taxon>Bacillati</taxon>
        <taxon>Actinomycetota</taxon>
        <taxon>Actinomycetes</taxon>
        <taxon>Micrococcales</taxon>
        <taxon>Microbacteriaceae</taxon>
        <taxon>Galbitalea</taxon>
    </lineage>
</organism>
<proteinExistence type="predicted"/>
<evidence type="ECO:0000313" key="1">
    <source>
        <dbReference type="EMBL" id="NEM90129.1"/>
    </source>
</evidence>
<dbReference type="GO" id="GO:0019748">
    <property type="term" value="P:secondary metabolic process"/>
    <property type="evidence" value="ECO:0007669"/>
    <property type="project" value="InterPro"/>
</dbReference>
<dbReference type="GO" id="GO:0016773">
    <property type="term" value="F:phosphotransferase activity, alcohol group as acceptor"/>
    <property type="evidence" value="ECO:0007669"/>
    <property type="project" value="InterPro"/>
</dbReference>
<accession>A0A7C9PLJ3</accession>
<gene>
    <name evidence="1" type="ORF">G3T37_02015</name>
</gene>
<dbReference type="Pfam" id="PF04655">
    <property type="entry name" value="APH_6_hur"/>
    <property type="match status" value="1"/>
</dbReference>
<dbReference type="EMBL" id="JAAGWZ010000001">
    <property type="protein sequence ID" value="NEM90129.1"/>
    <property type="molecule type" value="Genomic_DNA"/>
</dbReference>
<dbReference type="SUPFAM" id="SSF56112">
    <property type="entry name" value="Protein kinase-like (PK-like)"/>
    <property type="match status" value="1"/>
</dbReference>
<dbReference type="Proteomes" id="UP000479756">
    <property type="component" value="Unassembled WGS sequence"/>
</dbReference>
<dbReference type="Gene3D" id="3.90.1200.10">
    <property type="match status" value="1"/>
</dbReference>
<comment type="caution">
    <text evidence="1">The sequence shown here is derived from an EMBL/GenBank/DDBJ whole genome shotgun (WGS) entry which is preliminary data.</text>
</comment>
<dbReference type="InterPro" id="IPR011009">
    <property type="entry name" value="Kinase-like_dom_sf"/>
</dbReference>